<reference evidence="2" key="1">
    <citation type="submission" date="2021-02" db="EMBL/GenBank/DDBJ databases">
        <title>Genome-Resolved Metagenomics of a Microbial Community Performing Photosynthetic Biological Nutrient Removal.</title>
        <authorList>
            <person name="Mcdaniel E.A."/>
        </authorList>
    </citation>
    <scope>NUCLEOTIDE SEQUENCE</scope>
    <source>
        <strain evidence="2">UWPOB_OBS1</strain>
    </source>
</reference>
<evidence type="ECO:0000313" key="2">
    <source>
        <dbReference type="EMBL" id="MBN8659646.1"/>
    </source>
</evidence>
<name>A0A8J7TL64_9BACT</name>
<evidence type="ECO:0000256" key="1">
    <source>
        <dbReference type="SAM" id="Phobius"/>
    </source>
</evidence>
<accession>A0A8J7TL64</accession>
<dbReference type="EMBL" id="JAFLCK010000004">
    <property type="protein sequence ID" value="MBN8659646.1"/>
    <property type="molecule type" value="Genomic_DNA"/>
</dbReference>
<feature type="transmembrane region" description="Helical" evidence="1">
    <location>
        <begin position="27"/>
        <end position="48"/>
    </location>
</feature>
<sequence>MLLLGDNGLKFSCAAGNKGGRSSNLPLVVGLALALVQIAVTLALSFLLFAQNAIFALLLSASALAFLFIVLTVAWRMLSNGQRLYNFEITPTELILEILSLPPESSDQVKKKKQQQSRDKRSQRRKIGRVMVYLPDVRYCEYYPYPDSASMIFHTAYSHLEVPLWPLGERRNDLVDYLIGLGIEVVNVQFDDEIPSLN</sequence>
<comment type="caution">
    <text evidence="2">The sequence shown here is derived from an EMBL/GenBank/DDBJ whole genome shotgun (WGS) entry which is preliminary data.</text>
</comment>
<dbReference type="AlphaFoldDB" id="A0A8J7TL64"/>
<keyword evidence="1" id="KW-1133">Transmembrane helix</keyword>
<gene>
    <name evidence="2" type="ORF">J0M35_04740</name>
</gene>
<keyword evidence="1" id="KW-0472">Membrane</keyword>
<organism evidence="2 3">
    <name type="scientific">Candidatus Obscuribacter phosphatis</name>
    <dbReference type="NCBI Taxonomy" id="1906157"/>
    <lineage>
        <taxon>Bacteria</taxon>
        <taxon>Bacillati</taxon>
        <taxon>Candidatus Melainabacteria</taxon>
        <taxon>Candidatus Obscuribacterales</taxon>
        <taxon>Candidatus Obscuribacteraceae</taxon>
        <taxon>Candidatus Obscuribacter</taxon>
    </lineage>
</organism>
<keyword evidence="1" id="KW-0812">Transmembrane</keyword>
<dbReference type="Proteomes" id="UP000664277">
    <property type="component" value="Unassembled WGS sequence"/>
</dbReference>
<protein>
    <submittedName>
        <fullName evidence="2">Uncharacterized protein</fullName>
    </submittedName>
</protein>
<evidence type="ECO:0000313" key="3">
    <source>
        <dbReference type="Proteomes" id="UP000664277"/>
    </source>
</evidence>
<proteinExistence type="predicted"/>
<feature type="transmembrane region" description="Helical" evidence="1">
    <location>
        <begin position="54"/>
        <end position="75"/>
    </location>
</feature>